<evidence type="ECO:0000313" key="2">
    <source>
        <dbReference type="EMBL" id="MBA0874941.1"/>
    </source>
</evidence>
<dbReference type="EMBL" id="JABFAF010000013">
    <property type="protein sequence ID" value="MBA0874941.1"/>
    <property type="molecule type" value="Genomic_DNA"/>
</dbReference>
<feature type="non-terminal residue" evidence="2">
    <location>
        <position position="112"/>
    </location>
</feature>
<keyword evidence="1" id="KW-0812">Transmembrane</keyword>
<sequence length="112" mass="12982">MGKNGYLPLFETRPARGLVFFRSYAASIFIGICFICFHRVSCFPVTERWVWVGMFVAELWFSFYFFITVIVKWNPVFRSTFKDRLSSRSSSLSLCLSIYSLSLVPSACLFLT</sequence>
<accession>A0A7J9MVB0</accession>
<proteinExistence type="predicted"/>
<reference evidence="2 3" key="1">
    <citation type="journal article" date="2019" name="Genome Biol. Evol.">
        <title>Insights into the evolution of the New World diploid cottons (Gossypium, subgenus Houzingenia) based on genome sequencing.</title>
        <authorList>
            <person name="Grover C.E."/>
            <person name="Arick M.A. 2nd"/>
            <person name="Thrash A."/>
            <person name="Conover J.L."/>
            <person name="Sanders W.S."/>
            <person name="Peterson D.G."/>
            <person name="Frelichowski J.E."/>
            <person name="Scheffler J.A."/>
            <person name="Scheffler B.E."/>
            <person name="Wendel J.F."/>
        </authorList>
    </citation>
    <scope>NUCLEOTIDE SEQUENCE [LARGE SCALE GENOMIC DNA]</scope>
    <source>
        <strain evidence="2">1</strain>
        <tissue evidence="2">Leaf</tissue>
    </source>
</reference>
<organism evidence="2 3">
    <name type="scientific">Gossypium schwendimanii</name>
    <name type="common">Cotton</name>
    <dbReference type="NCBI Taxonomy" id="34291"/>
    <lineage>
        <taxon>Eukaryota</taxon>
        <taxon>Viridiplantae</taxon>
        <taxon>Streptophyta</taxon>
        <taxon>Embryophyta</taxon>
        <taxon>Tracheophyta</taxon>
        <taxon>Spermatophyta</taxon>
        <taxon>Magnoliopsida</taxon>
        <taxon>eudicotyledons</taxon>
        <taxon>Gunneridae</taxon>
        <taxon>Pentapetalae</taxon>
        <taxon>rosids</taxon>
        <taxon>malvids</taxon>
        <taxon>Malvales</taxon>
        <taxon>Malvaceae</taxon>
        <taxon>Malvoideae</taxon>
        <taxon>Gossypium</taxon>
    </lineage>
</organism>
<dbReference type="OrthoDB" id="1929172at2759"/>
<feature type="transmembrane region" description="Helical" evidence="1">
    <location>
        <begin position="91"/>
        <end position="111"/>
    </location>
</feature>
<evidence type="ECO:0000313" key="3">
    <source>
        <dbReference type="Proteomes" id="UP000593576"/>
    </source>
</evidence>
<protein>
    <submittedName>
        <fullName evidence="2">Uncharacterized protein</fullName>
    </submittedName>
</protein>
<name>A0A7J9MVB0_GOSSC</name>
<dbReference type="AlphaFoldDB" id="A0A7J9MVB0"/>
<comment type="caution">
    <text evidence="2">The sequence shown here is derived from an EMBL/GenBank/DDBJ whole genome shotgun (WGS) entry which is preliminary data.</text>
</comment>
<feature type="transmembrane region" description="Helical" evidence="1">
    <location>
        <begin position="20"/>
        <end position="37"/>
    </location>
</feature>
<keyword evidence="1" id="KW-1133">Transmembrane helix</keyword>
<dbReference type="PANTHER" id="PTHR13301">
    <property type="entry name" value="X-BOX TRANSCRIPTION FACTOR-RELATED"/>
    <property type="match status" value="1"/>
</dbReference>
<dbReference type="Proteomes" id="UP000593576">
    <property type="component" value="Unassembled WGS sequence"/>
</dbReference>
<keyword evidence="1" id="KW-0472">Membrane</keyword>
<feature type="transmembrane region" description="Helical" evidence="1">
    <location>
        <begin position="49"/>
        <end position="71"/>
    </location>
</feature>
<evidence type="ECO:0000256" key="1">
    <source>
        <dbReference type="SAM" id="Phobius"/>
    </source>
</evidence>
<keyword evidence="3" id="KW-1185">Reference proteome</keyword>
<gene>
    <name evidence="2" type="ORF">Goshw_024255</name>
</gene>